<keyword evidence="5" id="KW-1185">Reference proteome</keyword>
<evidence type="ECO:0000256" key="1">
    <source>
        <dbReference type="SAM" id="Phobius"/>
    </source>
</evidence>
<accession>A0A7W6AIH0</accession>
<reference evidence="5" key="2">
    <citation type="journal article" date="2019" name="Int. J. Syst. Evol. Microbiol.">
        <title>The Global Catalogue of Microorganisms (GCM) 10K type strain sequencing project: providing services to taxonomists for standard genome sequencing and annotation.</title>
        <authorList>
            <consortium name="The Broad Institute Genomics Platform"/>
            <consortium name="The Broad Institute Genome Sequencing Center for Infectious Disease"/>
            <person name="Wu L."/>
            <person name="Ma J."/>
        </authorList>
    </citation>
    <scope>NUCLEOTIDE SEQUENCE [LARGE SCALE GENOMIC DNA]</scope>
    <source>
        <strain evidence="5">NBRC 107710</strain>
    </source>
</reference>
<feature type="transmembrane region" description="Helical" evidence="1">
    <location>
        <begin position="31"/>
        <end position="52"/>
    </location>
</feature>
<evidence type="ECO:0000313" key="3">
    <source>
        <dbReference type="EMBL" id="MBB3901546.1"/>
    </source>
</evidence>
<dbReference type="Proteomes" id="UP001156881">
    <property type="component" value="Unassembled WGS sequence"/>
</dbReference>
<dbReference type="AlphaFoldDB" id="A0A7W6AIH0"/>
<reference evidence="2" key="1">
    <citation type="journal article" date="2014" name="Int. J. Syst. Evol. Microbiol.">
        <title>Complete genome of a new Firmicutes species belonging to the dominant human colonic microbiota ('Ruminococcus bicirculans') reveals two chromosomes and a selective capacity to utilize plant glucans.</title>
        <authorList>
            <consortium name="NISC Comparative Sequencing Program"/>
            <person name="Wegmann U."/>
            <person name="Louis P."/>
            <person name="Goesmann A."/>
            <person name="Henrissat B."/>
            <person name="Duncan S.H."/>
            <person name="Flint H.J."/>
        </authorList>
    </citation>
    <scope>NUCLEOTIDE SEQUENCE</scope>
    <source>
        <strain evidence="2">NBRC 107710</strain>
    </source>
</reference>
<keyword evidence="1" id="KW-0812">Transmembrane</keyword>
<proteinExistence type="predicted"/>
<name>A0A7W6AIH0_9HYPH</name>
<organism evidence="3 4">
    <name type="scientific">Methylobacterium brachythecii</name>
    <dbReference type="NCBI Taxonomy" id="1176177"/>
    <lineage>
        <taxon>Bacteria</taxon>
        <taxon>Pseudomonadati</taxon>
        <taxon>Pseudomonadota</taxon>
        <taxon>Alphaproteobacteria</taxon>
        <taxon>Hyphomicrobiales</taxon>
        <taxon>Methylobacteriaceae</taxon>
        <taxon>Methylobacterium</taxon>
    </lineage>
</organism>
<evidence type="ECO:0000313" key="2">
    <source>
        <dbReference type="EMBL" id="GLS43116.1"/>
    </source>
</evidence>
<protein>
    <submittedName>
        <fullName evidence="3">Uncharacterized protein</fullName>
    </submittedName>
</protein>
<keyword evidence="1" id="KW-1133">Transmembrane helix</keyword>
<dbReference type="EMBL" id="JACIDN010000002">
    <property type="protein sequence ID" value="MBB3901546.1"/>
    <property type="molecule type" value="Genomic_DNA"/>
</dbReference>
<evidence type="ECO:0000313" key="5">
    <source>
        <dbReference type="Proteomes" id="UP001156881"/>
    </source>
</evidence>
<feature type="transmembrane region" description="Helical" evidence="1">
    <location>
        <begin position="97"/>
        <end position="119"/>
    </location>
</feature>
<dbReference type="EMBL" id="BSPG01000003">
    <property type="protein sequence ID" value="GLS43116.1"/>
    <property type="molecule type" value="Genomic_DNA"/>
</dbReference>
<sequence length="122" mass="12717">MDDANGPAGMTTCRGHRWRGAGSAAGLSQHILPSAATMIGVCTTFIGLVKIIEARIGPSHVDEYAALTAVLFLASSGASYLSMRWPAESRLSAKLETAADVCFVLGLVSLSVISVLFAYEAV</sequence>
<reference evidence="3 4" key="3">
    <citation type="submission" date="2020-08" db="EMBL/GenBank/DDBJ databases">
        <title>Genomic Encyclopedia of Type Strains, Phase IV (KMG-IV): sequencing the most valuable type-strain genomes for metagenomic binning, comparative biology and taxonomic classification.</title>
        <authorList>
            <person name="Goeker M."/>
        </authorList>
    </citation>
    <scope>NUCLEOTIDE SEQUENCE [LARGE SCALE GENOMIC DNA]</scope>
    <source>
        <strain evidence="3 4">DSM 24105</strain>
    </source>
</reference>
<comment type="caution">
    <text evidence="3">The sequence shown here is derived from an EMBL/GenBank/DDBJ whole genome shotgun (WGS) entry which is preliminary data.</text>
</comment>
<gene>
    <name evidence="2" type="ORF">GCM10007884_11010</name>
    <name evidence="3" type="ORF">GGR33_001032</name>
</gene>
<keyword evidence="1" id="KW-0472">Membrane</keyword>
<dbReference type="Proteomes" id="UP000517759">
    <property type="component" value="Unassembled WGS sequence"/>
</dbReference>
<evidence type="ECO:0000313" key="4">
    <source>
        <dbReference type="Proteomes" id="UP000517759"/>
    </source>
</evidence>
<feature type="transmembrane region" description="Helical" evidence="1">
    <location>
        <begin position="64"/>
        <end position="85"/>
    </location>
</feature>
<reference evidence="2" key="4">
    <citation type="submission" date="2023-01" db="EMBL/GenBank/DDBJ databases">
        <title>Draft genome sequence of Methylobacterium brachythecii strain NBRC 107710.</title>
        <authorList>
            <person name="Sun Q."/>
            <person name="Mori K."/>
        </authorList>
    </citation>
    <scope>NUCLEOTIDE SEQUENCE</scope>
    <source>
        <strain evidence="2">NBRC 107710</strain>
    </source>
</reference>